<dbReference type="AlphaFoldDB" id="A0A6L2L7U6"/>
<comment type="caution">
    <text evidence="3">The sequence shown here is derived from an EMBL/GenBank/DDBJ whole genome shotgun (WGS) entry which is preliminary data.</text>
</comment>
<dbReference type="EMBL" id="BKCJ010003906">
    <property type="protein sequence ID" value="GEU57871.1"/>
    <property type="molecule type" value="Genomic_DNA"/>
</dbReference>
<feature type="region of interest" description="Disordered" evidence="1">
    <location>
        <begin position="79"/>
        <end position="105"/>
    </location>
</feature>
<evidence type="ECO:0000256" key="1">
    <source>
        <dbReference type="SAM" id="MobiDB-lite"/>
    </source>
</evidence>
<reference evidence="3" key="1">
    <citation type="journal article" date="2019" name="Sci. Rep.">
        <title>Draft genome of Tanacetum cinerariifolium, the natural source of mosquito coil.</title>
        <authorList>
            <person name="Yamashiro T."/>
            <person name="Shiraishi A."/>
            <person name="Satake H."/>
            <person name="Nakayama K."/>
        </authorList>
    </citation>
    <scope>NUCLEOTIDE SEQUENCE</scope>
</reference>
<name>A0A6L2L7U6_TANCI</name>
<protein>
    <submittedName>
        <fullName evidence="3">Integrase, catalytic region, zinc finger, CCHC-type, peptidase aspartic, catalytic</fullName>
    </submittedName>
</protein>
<evidence type="ECO:0000313" key="3">
    <source>
        <dbReference type="EMBL" id="GEU57871.1"/>
    </source>
</evidence>
<sequence length="281" mass="32918">MEAHLAPKLSVQVNKITSSYEIYSGPHDTQYCMENPEQAFVDYASLRIDEVGEDEPEEEEITEPNAAKGYDYSITVRTREEVKEECEESNEETKGETEEEEEDDPKYFDTFLTIEELSYHEHHQRHRLLFRRNDSRKPFVKETGLVYDKNEGTVTFERDKENITFNMPHKMEMFKQIDKDILKTDNIPAFIITGDDGDQEKTYYSNSLNLGPAYRKKGDEENIYSQKARLVAKGYRQEEEMYFKESFAPVARLEAVRIFIAYAANKSFFVHQVDIKTAFLN</sequence>
<feature type="domain" description="Reverse transcriptase Ty1/copia-type" evidence="2">
    <location>
        <begin position="214"/>
        <end position="281"/>
    </location>
</feature>
<evidence type="ECO:0000259" key="2">
    <source>
        <dbReference type="Pfam" id="PF07727"/>
    </source>
</evidence>
<dbReference type="Pfam" id="PF07727">
    <property type="entry name" value="RVT_2"/>
    <property type="match status" value="1"/>
</dbReference>
<proteinExistence type="predicted"/>
<accession>A0A6L2L7U6</accession>
<organism evidence="3">
    <name type="scientific">Tanacetum cinerariifolium</name>
    <name type="common">Dalmatian daisy</name>
    <name type="synonym">Chrysanthemum cinerariifolium</name>
    <dbReference type="NCBI Taxonomy" id="118510"/>
    <lineage>
        <taxon>Eukaryota</taxon>
        <taxon>Viridiplantae</taxon>
        <taxon>Streptophyta</taxon>
        <taxon>Embryophyta</taxon>
        <taxon>Tracheophyta</taxon>
        <taxon>Spermatophyta</taxon>
        <taxon>Magnoliopsida</taxon>
        <taxon>eudicotyledons</taxon>
        <taxon>Gunneridae</taxon>
        <taxon>Pentapetalae</taxon>
        <taxon>asterids</taxon>
        <taxon>campanulids</taxon>
        <taxon>Asterales</taxon>
        <taxon>Asteraceae</taxon>
        <taxon>Asteroideae</taxon>
        <taxon>Anthemideae</taxon>
        <taxon>Anthemidinae</taxon>
        <taxon>Tanacetum</taxon>
    </lineage>
</organism>
<gene>
    <name evidence="3" type="ORF">Tci_029849</name>
</gene>
<dbReference type="InterPro" id="IPR013103">
    <property type="entry name" value="RVT_2"/>
</dbReference>